<keyword evidence="2" id="KW-0418">Kinase</keyword>
<reference evidence="2 3" key="1">
    <citation type="submission" date="2019-09" db="EMBL/GenBank/DDBJ databases">
        <authorList>
            <person name="Ou C."/>
        </authorList>
    </citation>
    <scope>NUCLEOTIDE SEQUENCE [LARGE SCALE GENOMIC DNA]</scope>
    <source>
        <strain evidence="2">S2</strain>
        <tissue evidence="2">Leaf</tissue>
    </source>
</reference>
<dbReference type="Proteomes" id="UP000327157">
    <property type="component" value="Chromosome 6"/>
</dbReference>
<keyword evidence="2" id="KW-0675">Receptor</keyword>
<evidence type="ECO:0000313" key="2">
    <source>
        <dbReference type="EMBL" id="KAB2632305.1"/>
    </source>
</evidence>
<reference evidence="3" key="2">
    <citation type="submission" date="2019-10" db="EMBL/GenBank/DDBJ databases">
        <title>A de novo genome assembly of a pear dwarfing rootstock.</title>
        <authorList>
            <person name="Wang F."/>
            <person name="Wang J."/>
            <person name="Li S."/>
            <person name="Zhang Y."/>
            <person name="Fang M."/>
            <person name="Ma L."/>
            <person name="Zhao Y."/>
            <person name="Jiang S."/>
        </authorList>
    </citation>
    <scope>NUCLEOTIDE SEQUENCE [LARGE SCALE GENOMIC DNA]</scope>
</reference>
<protein>
    <submittedName>
        <fullName evidence="2">LRR receptor-like serine/threonine-protein kinase</fullName>
    </submittedName>
</protein>
<accession>A0A5N5HWK4</accession>
<reference evidence="2 3" key="3">
    <citation type="submission" date="2019-11" db="EMBL/GenBank/DDBJ databases">
        <title>A de novo genome assembly of a pear dwarfing rootstock.</title>
        <authorList>
            <person name="Wang F."/>
            <person name="Wang J."/>
            <person name="Li S."/>
            <person name="Zhang Y."/>
            <person name="Fang M."/>
            <person name="Ma L."/>
            <person name="Zhao Y."/>
            <person name="Jiang S."/>
        </authorList>
    </citation>
    <scope>NUCLEOTIDE SEQUENCE [LARGE SCALE GENOMIC DNA]</scope>
    <source>
        <strain evidence="2">S2</strain>
        <tissue evidence="2">Leaf</tissue>
    </source>
</reference>
<evidence type="ECO:0000313" key="3">
    <source>
        <dbReference type="Proteomes" id="UP000327157"/>
    </source>
</evidence>
<dbReference type="EMBL" id="SMOL01000120">
    <property type="protein sequence ID" value="KAB2632305.1"/>
    <property type="molecule type" value="Genomic_DNA"/>
</dbReference>
<dbReference type="AlphaFoldDB" id="A0A5N5HWK4"/>
<proteinExistence type="predicted"/>
<sequence length="84" mass="9281">MQSTSMMTWFLAKAREVVVDTFYSLIVDANVDVGRDDREIGGEDTSGFDGGDEVSGIETGKNKKEMEAGRGRVLGKKWVVWMCS</sequence>
<keyword evidence="3" id="KW-1185">Reference proteome</keyword>
<comment type="caution">
    <text evidence="2">The sequence shown here is derived from an EMBL/GenBank/DDBJ whole genome shotgun (WGS) entry which is preliminary data.</text>
</comment>
<keyword evidence="2" id="KW-0808">Transferase</keyword>
<feature type="region of interest" description="Disordered" evidence="1">
    <location>
        <begin position="36"/>
        <end position="62"/>
    </location>
</feature>
<organism evidence="2 3">
    <name type="scientific">Pyrus ussuriensis x Pyrus communis</name>
    <dbReference type="NCBI Taxonomy" id="2448454"/>
    <lineage>
        <taxon>Eukaryota</taxon>
        <taxon>Viridiplantae</taxon>
        <taxon>Streptophyta</taxon>
        <taxon>Embryophyta</taxon>
        <taxon>Tracheophyta</taxon>
        <taxon>Spermatophyta</taxon>
        <taxon>Magnoliopsida</taxon>
        <taxon>eudicotyledons</taxon>
        <taxon>Gunneridae</taxon>
        <taxon>Pentapetalae</taxon>
        <taxon>rosids</taxon>
        <taxon>fabids</taxon>
        <taxon>Rosales</taxon>
        <taxon>Rosaceae</taxon>
        <taxon>Amygdaloideae</taxon>
        <taxon>Maleae</taxon>
        <taxon>Pyrus</taxon>
    </lineage>
</organism>
<dbReference type="GO" id="GO:0016301">
    <property type="term" value="F:kinase activity"/>
    <property type="evidence" value="ECO:0007669"/>
    <property type="project" value="UniProtKB-KW"/>
</dbReference>
<gene>
    <name evidence="2" type="ORF">D8674_028552</name>
</gene>
<evidence type="ECO:0000256" key="1">
    <source>
        <dbReference type="SAM" id="MobiDB-lite"/>
    </source>
</evidence>
<name>A0A5N5HWK4_9ROSA</name>